<dbReference type="OrthoDB" id="3806873at2"/>
<sequence>MNGPAREEDPPGFDRSALEHFLRETLPVGPGAMRLERIGGGQSNPTFFLGFGDESRYVLRKPPAATGLAPGAHAVDREVRVLRALASTAVPVPRVALFHAEPGLIGTPFYVMERLEGRVIPWFSSPGLEAAERREMFFQMAGTLAALHRVDWQALGLADFGKPGNFFRRQVERLVRQFQDLPVARTPQGGRLAAWLVEHVPADETTTIAHGDFRIGNLMFHPTEPRVVGVLDWELSTLGHPLSDLAYGLMAWHLDAGQFDGLRGLDAAALGIPTEDQYLERYYAGAPLTPKIAPFHLVFALFRGTVMAEGIVARGRAGLVADEGARRFALLAPVFMRRALEISGL</sequence>
<reference evidence="2 3" key="1">
    <citation type="submission" date="2019-03" db="EMBL/GenBank/DDBJ databases">
        <title>Genomic Encyclopedia of Type Strains, Phase IV (KMG-IV): sequencing the most valuable type-strain genomes for metagenomic binning, comparative biology and taxonomic classification.</title>
        <authorList>
            <person name="Goeker M."/>
        </authorList>
    </citation>
    <scope>NUCLEOTIDE SEQUENCE [LARGE SCALE GENOMIC DNA]</scope>
    <source>
        <strain evidence="2 3">DSM 26377</strain>
    </source>
</reference>
<name>A0A4R7PG92_9GAMM</name>
<keyword evidence="2" id="KW-0808">Transferase</keyword>
<dbReference type="Pfam" id="PF01636">
    <property type="entry name" value="APH"/>
    <property type="match status" value="1"/>
</dbReference>
<keyword evidence="2" id="KW-0418">Kinase</keyword>
<dbReference type="Proteomes" id="UP000295341">
    <property type="component" value="Unassembled WGS sequence"/>
</dbReference>
<dbReference type="InterPro" id="IPR041726">
    <property type="entry name" value="ACAD10_11_N"/>
</dbReference>
<dbReference type="EMBL" id="SOBT01000008">
    <property type="protein sequence ID" value="TDU32822.1"/>
    <property type="molecule type" value="Genomic_DNA"/>
</dbReference>
<dbReference type="AlphaFoldDB" id="A0A4R7PG92"/>
<dbReference type="Gene3D" id="3.90.1200.10">
    <property type="match status" value="1"/>
</dbReference>
<dbReference type="PANTHER" id="PTHR47829:SF1">
    <property type="entry name" value="HAD FAMILY PHOSPHATASE"/>
    <property type="match status" value="1"/>
</dbReference>
<dbReference type="RefSeq" id="WP_133881299.1">
    <property type="nucleotide sequence ID" value="NZ_MWIN01000036.1"/>
</dbReference>
<proteinExistence type="predicted"/>
<comment type="caution">
    <text evidence="2">The sequence shown here is derived from an EMBL/GenBank/DDBJ whole genome shotgun (WGS) entry which is preliminary data.</text>
</comment>
<dbReference type="GO" id="GO:0016301">
    <property type="term" value="F:kinase activity"/>
    <property type="evidence" value="ECO:0007669"/>
    <property type="project" value="UniProtKB-KW"/>
</dbReference>
<protein>
    <submittedName>
        <fullName evidence="2">Aminoglycoside phosphotransferase (APT) family kinase protein</fullName>
    </submittedName>
</protein>
<dbReference type="InterPro" id="IPR052898">
    <property type="entry name" value="ACAD10-like"/>
</dbReference>
<accession>A0A4R7PG92</accession>
<dbReference type="CDD" id="cd05154">
    <property type="entry name" value="ACAD10_11_N-like"/>
    <property type="match status" value="1"/>
</dbReference>
<dbReference type="PANTHER" id="PTHR47829">
    <property type="entry name" value="HYDROLASE, PUTATIVE (AFU_ORTHOLOGUE AFUA_1G12880)-RELATED"/>
    <property type="match status" value="1"/>
</dbReference>
<dbReference type="SUPFAM" id="SSF56112">
    <property type="entry name" value="Protein kinase-like (PK-like)"/>
    <property type="match status" value="1"/>
</dbReference>
<dbReference type="Gene3D" id="3.30.200.20">
    <property type="entry name" value="Phosphorylase Kinase, domain 1"/>
    <property type="match status" value="1"/>
</dbReference>
<dbReference type="InterPro" id="IPR011009">
    <property type="entry name" value="Kinase-like_dom_sf"/>
</dbReference>
<evidence type="ECO:0000313" key="2">
    <source>
        <dbReference type="EMBL" id="TDU32822.1"/>
    </source>
</evidence>
<dbReference type="InterPro" id="IPR002575">
    <property type="entry name" value="Aminoglycoside_PTrfase"/>
</dbReference>
<feature type="domain" description="Aminoglycoside phosphotransferase" evidence="1">
    <location>
        <begin position="35"/>
        <end position="258"/>
    </location>
</feature>
<organism evidence="2 3">
    <name type="scientific">Panacagrimonas perspica</name>
    <dbReference type="NCBI Taxonomy" id="381431"/>
    <lineage>
        <taxon>Bacteria</taxon>
        <taxon>Pseudomonadati</taxon>
        <taxon>Pseudomonadota</taxon>
        <taxon>Gammaproteobacteria</taxon>
        <taxon>Nevskiales</taxon>
        <taxon>Nevskiaceae</taxon>
        <taxon>Panacagrimonas</taxon>
    </lineage>
</organism>
<gene>
    <name evidence="2" type="ORF">DFR24_2229</name>
</gene>
<evidence type="ECO:0000259" key="1">
    <source>
        <dbReference type="Pfam" id="PF01636"/>
    </source>
</evidence>
<keyword evidence="3" id="KW-1185">Reference proteome</keyword>
<evidence type="ECO:0000313" key="3">
    <source>
        <dbReference type="Proteomes" id="UP000295341"/>
    </source>
</evidence>